<dbReference type="Pfam" id="PF13377">
    <property type="entry name" value="Peripla_BP_3"/>
    <property type="match status" value="1"/>
</dbReference>
<dbReference type="Gene3D" id="3.40.50.2300">
    <property type="match status" value="2"/>
</dbReference>
<dbReference type="InterPro" id="IPR010982">
    <property type="entry name" value="Lambda_DNA-bd_dom_sf"/>
</dbReference>
<dbReference type="CDD" id="cd01392">
    <property type="entry name" value="HTH_LacI"/>
    <property type="match status" value="1"/>
</dbReference>
<keyword evidence="2" id="KW-0238">DNA-binding</keyword>
<evidence type="ECO:0000259" key="4">
    <source>
        <dbReference type="PROSITE" id="PS50932"/>
    </source>
</evidence>
<dbReference type="AlphaFoldDB" id="F4L772"/>
<dbReference type="RefSeq" id="WP_013766686.1">
    <property type="nucleotide sequence ID" value="NC_015510.1"/>
</dbReference>
<evidence type="ECO:0000256" key="3">
    <source>
        <dbReference type="ARBA" id="ARBA00023163"/>
    </source>
</evidence>
<evidence type="ECO:0000256" key="1">
    <source>
        <dbReference type="ARBA" id="ARBA00023015"/>
    </source>
</evidence>
<accession>F4L772</accession>
<dbReference type="InterPro" id="IPR000843">
    <property type="entry name" value="HTH_LacI"/>
</dbReference>
<keyword evidence="3" id="KW-0804">Transcription</keyword>
<reference key="2">
    <citation type="submission" date="2011-04" db="EMBL/GenBank/DDBJ databases">
        <title>Complete sequence of chromosome of Haliscomenobacter hydrossis DSM 1100.</title>
        <authorList>
            <consortium name="US DOE Joint Genome Institute (JGI-PGF)"/>
            <person name="Lucas S."/>
            <person name="Han J."/>
            <person name="Lapidus A."/>
            <person name="Bruce D."/>
            <person name="Goodwin L."/>
            <person name="Pitluck S."/>
            <person name="Peters L."/>
            <person name="Kyrpides N."/>
            <person name="Mavromatis K."/>
            <person name="Ivanova N."/>
            <person name="Ovchinnikova G."/>
            <person name="Pagani I."/>
            <person name="Daligault H."/>
            <person name="Detter J.C."/>
            <person name="Han C."/>
            <person name="Land M."/>
            <person name="Hauser L."/>
            <person name="Markowitz V."/>
            <person name="Cheng J.-F."/>
            <person name="Hugenholtz P."/>
            <person name="Woyke T."/>
            <person name="Wu D."/>
            <person name="Verbarg S."/>
            <person name="Frueling A."/>
            <person name="Brambilla E."/>
            <person name="Klenk H.-P."/>
            <person name="Eisen J.A."/>
        </authorList>
    </citation>
    <scope>NUCLEOTIDE SEQUENCE</scope>
    <source>
        <strain>DSM 1100</strain>
    </source>
</reference>
<keyword evidence="1" id="KW-0805">Transcription regulation</keyword>
<dbReference type="KEGG" id="hhy:Halhy_4304"/>
<proteinExistence type="predicted"/>
<dbReference type="InterPro" id="IPR028082">
    <property type="entry name" value="Peripla_BP_I"/>
</dbReference>
<evidence type="ECO:0000313" key="5">
    <source>
        <dbReference type="EMBL" id="AEE52148.1"/>
    </source>
</evidence>
<name>F4L772_HALH1</name>
<dbReference type="InterPro" id="IPR046335">
    <property type="entry name" value="LacI/GalR-like_sensor"/>
</dbReference>
<dbReference type="EMBL" id="CP002691">
    <property type="protein sequence ID" value="AEE52148.1"/>
    <property type="molecule type" value="Genomic_DNA"/>
</dbReference>
<evidence type="ECO:0000313" key="6">
    <source>
        <dbReference type="Proteomes" id="UP000008461"/>
    </source>
</evidence>
<dbReference type="PANTHER" id="PTHR30146">
    <property type="entry name" value="LACI-RELATED TRANSCRIPTIONAL REPRESSOR"/>
    <property type="match status" value="1"/>
</dbReference>
<dbReference type="OrthoDB" id="867148at2"/>
<dbReference type="Gene3D" id="1.10.260.40">
    <property type="entry name" value="lambda repressor-like DNA-binding domains"/>
    <property type="match status" value="1"/>
</dbReference>
<dbReference type="HOGENOM" id="CLU_037628_6_0_10"/>
<dbReference type="STRING" id="760192.Halhy_4304"/>
<dbReference type="SMART" id="SM00354">
    <property type="entry name" value="HTH_LACI"/>
    <property type="match status" value="1"/>
</dbReference>
<protein>
    <submittedName>
        <fullName evidence="5">Transcriptional regulator, LacI family</fullName>
    </submittedName>
</protein>
<evidence type="ECO:0000256" key="2">
    <source>
        <dbReference type="ARBA" id="ARBA00023125"/>
    </source>
</evidence>
<dbReference type="GO" id="GO:0003700">
    <property type="term" value="F:DNA-binding transcription factor activity"/>
    <property type="evidence" value="ECO:0007669"/>
    <property type="project" value="TreeGrafter"/>
</dbReference>
<feature type="domain" description="HTH lacI-type" evidence="4">
    <location>
        <begin position="1"/>
        <end position="55"/>
    </location>
</feature>
<dbReference type="Pfam" id="PF00356">
    <property type="entry name" value="LacI"/>
    <property type="match status" value="1"/>
</dbReference>
<reference evidence="5 6" key="1">
    <citation type="journal article" date="2011" name="Stand. Genomic Sci.">
        <title>Complete genome sequence of Haliscomenobacter hydrossis type strain (O).</title>
        <authorList>
            <consortium name="US DOE Joint Genome Institute (JGI-PGF)"/>
            <person name="Daligault H."/>
            <person name="Lapidus A."/>
            <person name="Zeytun A."/>
            <person name="Nolan M."/>
            <person name="Lucas S."/>
            <person name="Del Rio T.G."/>
            <person name="Tice H."/>
            <person name="Cheng J.F."/>
            <person name="Tapia R."/>
            <person name="Han C."/>
            <person name="Goodwin L."/>
            <person name="Pitluck S."/>
            <person name="Liolios K."/>
            <person name="Pagani I."/>
            <person name="Ivanova N."/>
            <person name="Huntemann M."/>
            <person name="Mavromatis K."/>
            <person name="Mikhailova N."/>
            <person name="Pati A."/>
            <person name="Chen A."/>
            <person name="Palaniappan K."/>
            <person name="Land M."/>
            <person name="Hauser L."/>
            <person name="Brambilla E.M."/>
            <person name="Rohde M."/>
            <person name="Verbarg S."/>
            <person name="Goker M."/>
            <person name="Bristow J."/>
            <person name="Eisen J.A."/>
            <person name="Markowitz V."/>
            <person name="Hugenholtz P."/>
            <person name="Kyrpides N.C."/>
            <person name="Klenk H.P."/>
            <person name="Woyke T."/>
        </authorList>
    </citation>
    <scope>NUCLEOTIDE SEQUENCE [LARGE SCALE GENOMIC DNA]</scope>
    <source>
        <strain evidence="6">ATCC 27775 / DSM 1100 / LMG 10767 / O</strain>
    </source>
</reference>
<gene>
    <name evidence="5" type="ordered locus">Halhy_4304</name>
</gene>
<dbReference type="CDD" id="cd06267">
    <property type="entry name" value="PBP1_LacI_sugar_binding-like"/>
    <property type="match status" value="1"/>
</dbReference>
<dbReference type="GO" id="GO:0000976">
    <property type="term" value="F:transcription cis-regulatory region binding"/>
    <property type="evidence" value="ECO:0007669"/>
    <property type="project" value="TreeGrafter"/>
</dbReference>
<dbReference type="PROSITE" id="PS50932">
    <property type="entry name" value="HTH_LACI_2"/>
    <property type="match status" value="1"/>
</dbReference>
<dbReference type="SUPFAM" id="SSF47413">
    <property type="entry name" value="lambda repressor-like DNA-binding domains"/>
    <property type="match status" value="1"/>
</dbReference>
<sequence>MNLKELAKALNLSFSTVSKALRDSHEISIATKNRVLAKAKELNYQVNPQASSLRKQKSKTIAVVIPEVVNDFFGPVINGIESIAQEKGYHVLIYLTHEDMQKEVAITKLLQNGRVDGIMMSLSEETSDTTHLQALRENEIPLVFFDRIAEDIDAPKVTTDDYNCGIKATEHLIENGCTRIAFLSIAPNLSISNKRMNGYLDALKKHNITPDNSLILACTGDEAKNKTLIQQLFKSKNRPDGIFASVEKLAIATYEICAELTLTIPRDVKVICFSNMQTAALLNPSLSTITQPAYEMGREGAAILFKLVEKKGHHFLLENTVLNSALVARNSTFSQPA</sequence>
<keyword evidence="6" id="KW-1185">Reference proteome</keyword>
<organism evidence="5 6">
    <name type="scientific">Haliscomenobacter hydrossis (strain ATCC 27775 / DSM 1100 / LMG 10767 / O)</name>
    <dbReference type="NCBI Taxonomy" id="760192"/>
    <lineage>
        <taxon>Bacteria</taxon>
        <taxon>Pseudomonadati</taxon>
        <taxon>Bacteroidota</taxon>
        <taxon>Saprospiria</taxon>
        <taxon>Saprospirales</taxon>
        <taxon>Haliscomenobacteraceae</taxon>
        <taxon>Haliscomenobacter</taxon>
    </lineage>
</organism>
<dbReference type="SUPFAM" id="SSF53822">
    <property type="entry name" value="Periplasmic binding protein-like I"/>
    <property type="match status" value="1"/>
</dbReference>
<dbReference type="eggNOG" id="COG1609">
    <property type="taxonomic scope" value="Bacteria"/>
</dbReference>
<dbReference type="PANTHER" id="PTHR30146:SF109">
    <property type="entry name" value="HTH-TYPE TRANSCRIPTIONAL REGULATOR GALS"/>
    <property type="match status" value="1"/>
</dbReference>
<dbReference type="Proteomes" id="UP000008461">
    <property type="component" value="Chromosome"/>
</dbReference>